<keyword evidence="5" id="KW-0812">Transmembrane</keyword>
<dbReference type="Pfam" id="PF00106">
    <property type="entry name" value="adh_short"/>
    <property type="match status" value="1"/>
</dbReference>
<dbReference type="SUPFAM" id="SSF51735">
    <property type="entry name" value="NAD(P)-binding Rossmann-fold domains"/>
    <property type="match status" value="1"/>
</dbReference>
<evidence type="ECO:0000256" key="3">
    <source>
        <dbReference type="ARBA" id="ARBA00023002"/>
    </source>
</evidence>
<dbReference type="OrthoDB" id="37659at2759"/>
<dbReference type="PANTHER" id="PTHR44196:SF1">
    <property type="entry name" value="DEHYDROGENASE_REDUCTASE SDR FAMILY MEMBER 7B"/>
    <property type="match status" value="1"/>
</dbReference>
<evidence type="ECO:0000256" key="4">
    <source>
        <dbReference type="ARBA" id="ARBA00037096"/>
    </source>
</evidence>
<organism evidence="6 7">
    <name type="scientific">Scleroderma citrinum Foug A</name>
    <dbReference type="NCBI Taxonomy" id="1036808"/>
    <lineage>
        <taxon>Eukaryota</taxon>
        <taxon>Fungi</taxon>
        <taxon>Dikarya</taxon>
        <taxon>Basidiomycota</taxon>
        <taxon>Agaricomycotina</taxon>
        <taxon>Agaricomycetes</taxon>
        <taxon>Agaricomycetidae</taxon>
        <taxon>Boletales</taxon>
        <taxon>Sclerodermatineae</taxon>
        <taxon>Sclerodermataceae</taxon>
        <taxon>Scleroderma</taxon>
    </lineage>
</organism>
<evidence type="ECO:0000313" key="6">
    <source>
        <dbReference type="EMBL" id="KIM50991.1"/>
    </source>
</evidence>
<keyword evidence="5" id="KW-0472">Membrane</keyword>
<evidence type="ECO:0000313" key="7">
    <source>
        <dbReference type="Proteomes" id="UP000053989"/>
    </source>
</evidence>
<protein>
    <recommendedName>
        <fullName evidence="8">NAD(P)-binding protein</fullName>
    </recommendedName>
</protein>
<sequence length="344" mass="36962">MMDSGALSRLSEKAPAVPLCIASAVSVSLITWLLFRSKTPRRTKVVLVGKERVLVLGATSGVGRELAQRYAARGAHVCVVGRREDKVNEVVQECTELASQHGECNDKLLGVQADCTNVSDMVRVRETLEKTWNGLDTLVVTAGVSTLQPLMSVAGVEMSTPDIVGSQASPEGIQHAVNAANAAVNGNYIGPFIAAVTFVPLLSYTSSSPSILLLSSAAAVIPAPTRSIYASTKSASLMLYQALAIEHPLITFTSIISGTIEGAFRASAVDSPPGSSGAPTIHEADPNEHGLKREVVAARCIRAIDNKEKDVFLPLYFRAGHILYWIWPSYVEWRARVKYNFRTN</sequence>
<comment type="function">
    <text evidence="4">Putative oxidoreductase.</text>
</comment>
<keyword evidence="3" id="KW-0560">Oxidoreductase</keyword>
<reference evidence="7" key="2">
    <citation type="submission" date="2015-01" db="EMBL/GenBank/DDBJ databases">
        <title>Evolutionary Origins and Diversification of the Mycorrhizal Mutualists.</title>
        <authorList>
            <consortium name="DOE Joint Genome Institute"/>
            <consortium name="Mycorrhizal Genomics Consortium"/>
            <person name="Kohler A."/>
            <person name="Kuo A."/>
            <person name="Nagy L.G."/>
            <person name="Floudas D."/>
            <person name="Copeland A."/>
            <person name="Barry K.W."/>
            <person name="Cichocki N."/>
            <person name="Veneault-Fourrey C."/>
            <person name="LaButti K."/>
            <person name="Lindquist E.A."/>
            <person name="Lipzen A."/>
            <person name="Lundell T."/>
            <person name="Morin E."/>
            <person name="Murat C."/>
            <person name="Riley R."/>
            <person name="Ohm R."/>
            <person name="Sun H."/>
            <person name="Tunlid A."/>
            <person name="Henrissat B."/>
            <person name="Grigoriev I.V."/>
            <person name="Hibbett D.S."/>
            <person name="Martin F."/>
        </authorList>
    </citation>
    <scope>NUCLEOTIDE SEQUENCE [LARGE SCALE GENOMIC DNA]</scope>
    <source>
        <strain evidence="7">Foug A</strain>
    </source>
</reference>
<keyword evidence="5" id="KW-1133">Transmembrane helix</keyword>
<evidence type="ECO:0000256" key="1">
    <source>
        <dbReference type="ARBA" id="ARBA00006484"/>
    </source>
</evidence>
<dbReference type="PRINTS" id="PR00081">
    <property type="entry name" value="GDHRDH"/>
</dbReference>
<dbReference type="HOGENOM" id="CLU_056799_1_0_1"/>
<evidence type="ECO:0000256" key="2">
    <source>
        <dbReference type="ARBA" id="ARBA00022857"/>
    </source>
</evidence>
<name>A0A0C3D4F1_9AGAM</name>
<dbReference type="Proteomes" id="UP000053989">
    <property type="component" value="Unassembled WGS sequence"/>
</dbReference>
<dbReference type="STRING" id="1036808.A0A0C3D4F1"/>
<evidence type="ECO:0008006" key="8">
    <source>
        <dbReference type="Google" id="ProtNLM"/>
    </source>
</evidence>
<dbReference type="PROSITE" id="PS00061">
    <property type="entry name" value="ADH_SHORT"/>
    <property type="match status" value="1"/>
</dbReference>
<dbReference type="PANTHER" id="PTHR44196">
    <property type="entry name" value="DEHYDROGENASE/REDUCTASE SDR FAMILY MEMBER 7B"/>
    <property type="match status" value="1"/>
</dbReference>
<dbReference type="InterPro" id="IPR036291">
    <property type="entry name" value="NAD(P)-bd_dom_sf"/>
</dbReference>
<keyword evidence="2" id="KW-0521">NADP</keyword>
<dbReference type="InterPro" id="IPR002347">
    <property type="entry name" value="SDR_fam"/>
</dbReference>
<dbReference type="Gene3D" id="3.40.50.720">
    <property type="entry name" value="NAD(P)-binding Rossmann-like Domain"/>
    <property type="match status" value="1"/>
</dbReference>
<proteinExistence type="inferred from homology"/>
<dbReference type="GO" id="GO:0016491">
    <property type="term" value="F:oxidoreductase activity"/>
    <property type="evidence" value="ECO:0007669"/>
    <property type="project" value="UniProtKB-KW"/>
</dbReference>
<reference evidence="6 7" key="1">
    <citation type="submission" date="2014-04" db="EMBL/GenBank/DDBJ databases">
        <authorList>
            <consortium name="DOE Joint Genome Institute"/>
            <person name="Kuo A."/>
            <person name="Kohler A."/>
            <person name="Nagy L.G."/>
            <person name="Floudas D."/>
            <person name="Copeland A."/>
            <person name="Barry K.W."/>
            <person name="Cichocki N."/>
            <person name="Veneault-Fourrey C."/>
            <person name="LaButti K."/>
            <person name="Lindquist E.A."/>
            <person name="Lipzen A."/>
            <person name="Lundell T."/>
            <person name="Morin E."/>
            <person name="Murat C."/>
            <person name="Sun H."/>
            <person name="Tunlid A."/>
            <person name="Henrissat B."/>
            <person name="Grigoriev I.V."/>
            <person name="Hibbett D.S."/>
            <person name="Martin F."/>
            <person name="Nordberg H.P."/>
            <person name="Cantor M.N."/>
            <person name="Hua S.X."/>
        </authorList>
    </citation>
    <scope>NUCLEOTIDE SEQUENCE [LARGE SCALE GENOMIC DNA]</scope>
    <source>
        <strain evidence="6 7">Foug A</strain>
    </source>
</reference>
<feature type="transmembrane region" description="Helical" evidence="5">
    <location>
        <begin position="16"/>
        <end position="35"/>
    </location>
</feature>
<keyword evidence="7" id="KW-1185">Reference proteome</keyword>
<dbReference type="EMBL" id="KN822299">
    <property type="protein sequence ID" value="KIM50991.1"/>
    <property type="molecule type" value="Genomic_DNA"/>
</dbReference>
<dbReference type="InParanoid" id="A0A0C3D4F1"/>
<accession>A0A0C3D4F1</accession>
<dbReference type="AlphaFoldDB" id="A0A0C3D4F1"/>
<dbReference type="GO" id="GO:0016020">
    <property type="term" value="C:membrane"/>
    <property type="evidence" value="ECO:0007669"/>
    <property type="project" value="TreeGrafter"/>
</dbReference>
<dbReference type="InterPro" id="IPR020904">
    <property type="entry name" value="Sc_DH/Rdtase_CS"/>
</dbReference>
<comment type="similarity">
    <text evidence="1">Belongs to the short-chain dehydrogenases/reductases (SDR) family.</text>
</comment>
<evidence type="ECO:0000256" key="5">
    <source>
        <dbReference type="SAM" id="Phobius"/>
    </source>
</evidence>
<gene>
    <name evidence="6" type="ORF">SCLCIDRAFT_1224947</name>
</gene>